<dbReference type="GO" id="GO:0016020">
    <property type="term" value="C:membrane"/>
    <property type="evidence" value="ECO:0007669"/>
    <property type="project" value="UniProtKB-SubCell"/>
</dbReference>
<dbReference type="EMBL" id="PYYB01000001">
    <property type="protein sequence ID" value="PTL59101.1"/>
    <property type="molecule type" value="Genomic_DNA"/>
</dbReference>
<feature type="transmembrane region" description="Helical" evidence="5">
    <location>
        <begin position="57"/>
        <end position="78"/>
    </location>
</feature>
<name>A0A2T4UIN4_9ACTN</name>
<dbReference type="InterPro" id="IPR051533">
    <property type="entry name" value="WaaL-like"/>
</dbReference>
<keyword evidence="4 5" id="KW-0472">Membrane</keyword>
<dbReference type="AlphaFoldDB" id="A0A2T4UIN4"/>
<dbReference type="InterPro" id="IPR007016">
    <property type="entry name" value="O-antigen_ligase-rel_domated"/>
</dbReference>
<sequence>MDVAALIVCSLLAAAALVAPSPRGRAAALLGALALAPVILVAHIWDSSQLETLRDRPAFAAVGVLAGLAVLAVGARVVDRRPQLFPLAAVAAIPFRVPISAGGSTSNLLLPLYLVVAAGALAYALPRLRAAGPGPGAESEPRPGALEWLLGATLVLYAAQTAYSSDVDHALEQLVFFYVPFAALFLLLGRVAWTTELLRRCLLVLVGLAAALVLIGFYEYGTKQLLLNPKVLASNQLEDYFRVNSLFFDPNIYGRFLAIVMLGLAGVLLWARDRTDVVRTAAALALLWAGLVLTLSQSSFAALLLGLAVLGGLRWNPRRAAIGAGGLLVAGLLLVLLAPGLINLDLGDAESADNATSGRYDLIEGGVGLVGDAPVLGQGSGSFAREYRRREGASAARAASASHTIPITVAAEQGVVGLAVYLALLAAALSRLLRGASRSLPRAVVGAAFCALLLHTMVYAAFLEDPLAWALLAVGTALWRAAPPARRPRAADVDADAVPA</sequence>
<evidence type="ECO:0000313" key="7">
    <source>
        <dbReference type="EMBL" id="PTL59101.1"/>
    </source>
</evidence>
<feature type="transmembrane region" description="Helical" evidence="5">
    <location>
        <begin position="26"/>
        <end position="45"/>
    </location>
</feature>
<feature type="transmembrane region" description="Helical" evidence="5">
    <location>
        <begin position="175"/>
        <end position="193"/>
    </location>
</feature>
<dbReference type="Pfam" id="PF04932">
    <property type="entry name" value="Wzy_C"/>
    <property type="match status" value="1"/>
</dbReference>
<evidence type="ECO:0000256" key="4">
    <source>
        <dbReference type="ARBA" id="ARBA00023136"/>
    </source>
</evidence>
<evidence type="ECO:0000256" key="1">
    <source>
        <dbReference type="ARBA" id="ARBA00004141"/>
    </source>
</evidence>
<dbReference type="PANTHER" id="PTHR37422:SF13">
    <property type="entry name" value="LIPOPOLYSACCHARIDE BIOSYNTHESIS PROTEIN PA4999-RELATED"/>
    <property type="match status" value="1"/>
</dbReference>
<dbReference type="PANTHER" id="PTHR37422">
    <property type="entry name" value="TEICHURONIC ACID BIOSYNTHESIS PROTEIN TUAE"/>
    <property type="match status" value="1"/>
</dbReference>
<comment type="subcellular location">
    <subcellularLocation>
        <location evidence="1">Membrane</location>
        <topology evidence="1">Multi-pass membrane protein</topology>
    </subcellularLocation>
</comment>
<dbReference type="RefSeq" id="WP_107567537.1">
    <property type="nucleotide sequence ID" value="NZ_PYYB01000001.1"/>
</dbReference>
<feature type="domain" description="O-antigen ligase-related" evidence="6">
    <location>
        <begin position="282"/>
        <end position="422"/>
    </location>
</feature>
<evidence type="ECO:0000259" key="6">
    <source>
        <dbReference type="Pfam" id="PF04932"/>
    </source>
</evidence>
<evidence type="ECO:0000256" key="3">
    <source>
        <dbReference type="ARBA" id="ARBA00022989"/>
    </source>
</evidence>
<feature type="transmembrane region" description="Helical" evidence="5">
    <location>
        <begin position="322"/>
        <end position="342"/>
    </location>
</feature>
<evidence type="ECO:0000313" key="8">
    <source>
        <dbReference type="Proteomes" id="UP000240739"/>
    </source>
</evidence>
<feature type="transmembrane region" description="Helical" evidence="5">
    <location>
        <begin position="252"/>
        <end position="270"/>
    </location>
</feature>
<accession>A0A2T4UIN4</accession>
<feature type="transmembrane region" description="Helical" evidence="5">
    <location>
        <begin position="440"/>
        <end position="460"/>
    </location>
</feature>
<organism evidence="7 8">
    <name type="scientific">Paraconexibacter algicola</name>
    <dbReference type="NCBI Taxonomy" id="2133960"/>
    <lineage>
        <taxon>Bacteria</taxon>
        <taxon>Bacillati</taxon>
        <taxon>Actinomycetota</taxon>
        <taxon>Thermoleophilia</taxon>
        <taxon>Solirubrobacterales</taxon>
        <taxon>Paraconexibacteraceae</taxon>
        <taxon>Paraconexibacter</taxon>
    </lineage>
</organism>
<keyword evidence="2 5" id="KW-0812">Transmembrane</keyword>
<gene>
    <name evidence="7" type="ORF">C7Y72_05290</name>
</gene>
<evidence type="ECO:0000256" key="2">
    <source>
        <dbReference type="ARBA" id="ARBA00022692"/>
    </source>
</evidence>
<dbReference type="OrthoDB" id="9806320at2"/>
<comment type="caution">
    <text evidence="7">The sequence shown here is derived from an EMBL/GenBank/DDBJ whole genome shotgun (WGS) entry which is preliminary data.</text>
</comment>
<proteinExistence type="predicted"/>
<protein>
    <recommendedName>
        <fullName evidence="6">O-antigen ligase-related domain-containing protein</fullName>
    </recommendedName>
</protein>
<feature type="transmembrane region" description="Helical" evidence="5">
    <location>
        <begin position="108"/>
        <end position="125"/>
    </location>
</feature>
<feature type="transmembrane region" description="Helical" evidence="5">
    <location>
        <begin position="414"/>
        <end position="433"/>
    </location>
</feature>
<reference evidence="7 8" key="1">
    <citation type="submission" date="2018-03" db="EMBL/GenBank/DDBJ databases">
        <title>Aquarubrobacter algicola gen. nov., sp. nov., a novel actinobacterium isolated from shallow eutrophic lake during the end of cyanobacterial harmful algal blooms.</title>
        <authorList>
            <person name="Chun S.J."/>
        </authorList>
    </citation>
    <scope>NUCLEOTIDE SEQUENCE [LARGE SCALE GENOMIC DNA]</scope>
    <source>
        <strain evidence="7 8">Seoho-28</strain>
    </source>
</reference>
<evidence type="ECO:0000256" key="5">
    <source>
        <dbReference type="SAM" id="Phobius"/>
    </source>
</evidence>
<keyword evidence="3 5" id="KW-1133">Transmembrane helix</keyword>
<feature type="transmembrane region" description="Helical" evidence="5">
    <location>
        <begin position="200"/>
        <end position="218"/>
    </location>
</feature>
<dbReference type="Proteomes" id="UP000240739">
    <property type="component" value="Unassembled WGS sequence"/>
</dbReference>
<keyword evidence="8" id="KW-1185">Reference proteome</keyword>